<gene>
    <name evidence="1" type="ORF">PMPD1_2717</name>
</gene>
<sequence length="147" mass="16807">MSKRSRSTMRKIIFRGASLLILLLIIFELSTCALQSKAGEGEGYTQADFFLYHMVTDSEIKQTPRITQSYYFTFSTRDGSAPMQSSIIFRGTQETSTLKTFLVEHGYHYMGNDSGSERWIKNASFPSTFYLWVNSDHQQVGLSKATW</sequence>
<protein>
    <submittedName>
        <fullName evidence="1">Uncharacterized protein</fullName>
    </submittedName>
</protein>
<reference evidence="1 2" key="1">
    <citation type="submission" date="2020-06" db="EMBL/GenBank/DDBJ databases">
        <title>Genome sequence of Paramixta manurensis strain PD-1.</title>
        <authorList>
            <person name="Lee C.W."/>
            <person name="Kim J."/>
        </authorList>
    </citation>
    <scope>NUCLEOTIDE SEQUENCE [LARGE SCALE GENOMIC DNA]</scope>
    <source>
        <strain evidence="1 2">PD-1</strain>
    </source>
</reference>
<keyword evidence="2" id="KW-1185">Reference proteome</keyword>
<organism evidence="1 2">
    <name type="scientific">Paramixta manurensis</name>
    <dbReference type="NCBI Taxonomy" id="2740817"/>
    <lineage>
        <taxon>Bacteria</taxon>
        <taxon>Pseudomonadati</taxon>
        <taxon>Pseudomonadota</taxon>
        <taxon>Gammaproteobacteria</taxon>
        <taxon>Enterobacterales</taxon>
        <taxon>Erwiniaceae</taxon>
        <taxon>Paramixta</taxon>
    </lineage>
</organism>
<dbReference type="AlphaFoldDB" id="A0A6M8UA64"/>
<dbReference type="KEGG" id="pmak:PMPD1_2717"/>
<evidence type="ECO:0000313" key="1">
    <source>
        <dbReference type="EMBL" id="QKJ87656.1"/>
    </source>
</evidence>
<accession>A0A6M8UA64</accession>
<name>A0A6M8UA64_9GAMM</name>
<dbReference type="EMBL" id="CP054212">
    <property type="protein sequence ID" value="QKJ87656.1"/>
    <property type="molecule type" value="Genomic_DNA"/>
</dbReference>
<dbReference type="RefSeq" id="WP_173634584.1">
    <property type="nucleotide sequence ID" value="NZ_CP054212.1"/>
</dbReference>
<evidence type="ECO:0000313" key="2">
    <source>
        <dbReference type="Proteomes" id="UP000505325"/>
    </source>
</evidence>
<proteinExistence type="predicted"/>
<dbReference type="Proteomes" id="UP000505325">
    <property type="component" value="Chromosome"/>
</dbReference>